<keyword evidence="3" id="KW-0067">ATP-binding</keyword>
<evidence type="ECO:0000256" key="4">
    <source>
        <dbReference type="ARBA" id="ARBA00023012"/>
    </source>
</evidence>
<evidence type="ECO:0000313" key="10">
    <source>
        <dbReference type="EMBL" id="XCC97780.1"/>
    </source>
</evidence>
<dbReference type="SMART" id="SM00448">
    <property type="entry name" value="REC"/>
    <property type="match status" value="1"/>
</dbReference>
<keyword evidence="4" id="KW-0902">Two-component regulatory system</keyword>
<dbReference type="Gene3D" id="1.10.10.60">
    <property type="entry name" value="Homeodomain-like"/>
    <property type="match status" value="1"/>
</dbReference>
<dbReference type="AlphaFoldDB" id="A0AAU8ASY9"/>
<gene>
    <name evidence="10" type="ORF">PVT71_28180</name>
</gene>
<dbReference type="InterPro" id="IPR058031">
    <property type="entry name" value="AAA_lid_NorR"/>
</dbReference>
<dbReference type="GO" id="GO:0006355">
    <property type="term" value="P:regulation of DNA-templated transcription"/>
    <property type="evidence" value="ECO:0007669"/>
    <property type="project" value="InterPro"/>
</dbReference>
<dbReference type="EMBL" id="CP123389">
    <property type="protein sequence ID" value="XCC97780.1"/>
    <property type="molecule type" value="Genomic_DNA"/>
</dbReference>
<dbReference type="InterPro" id="IPR001789">
    <property type="entry name" value="Sig_transdc_resp-reg_receiver"/>
</dbReference>
<geneLocation type="plasmid" evidence="10">
    <name>unnamed4</name>
</geneLocation>
<dbReference type="GO" id="GO:0043565">
    <property type="term" value="F:sequence-specific DNA binding"/>
    <property type="evidence" value="ECO:0007669"/>
    <property type="project" value="InterPro"/>
</dbReference>
<dbReference type="InterPro" id="IPR002078">
    <property type="entry name" value="Sigma_54_int"/>
</dbReference>
<dbReference type="SUPFAM" id="SSF52172">
    <property type="entry name" value="CheY-like"/>
    <property type="match status" value="1"/>
</dbReference>
<evidence type="ECO:0000256" key="7">
    <source>
        <dbReference type="PROSITE-ProRule" id="PRU00169"/>
    </source>
</evidence>
<keyword evidence="1 7" id="KW-0597">Phosphoprotein</keyword>
<dbReference type="SUPFAM" id="SSF46689">
    <property type="entry name" value="Homeodomain-like"/>
    <property type="match status" value="1"/>
</dbReference>
<dbReference type="Pfam" id="PF00072">
    <property type="entry name" value="Response_reg"/>
    <property type="match status" value="1"/>
</dbReference>
<feature type="domain" description="Response regulatory" evidence="9">
    <location>
        <begin position="8"/>
        <end position="122"/>
    </location>
</feature>
<dbReference type="Gene3D" id="3.40.50.2300">
    <property type="match status" value="1"/>
</dbReference>
<keyword evidence="10" id="KW-0614">Plasmid</keyword>
<dbReference type="Gene3D" id="3.40.50.300">
    <property type="entry name" value="P-loop containing nucleotide triphosphate hydrolases"/>
    <property type="match status" value="1"/>
</dbReference>
<dbReference type="InterPro" id="IPR009057">
    <property type="entry name" value="Homeodomain-like_sf"/>
</dbReference>
<dbReference type="Pfam" id="PF25601">
    <property type="entry name" value="AAA_lid_14"/>
    <property type="match status" value="1"/>
</dbReference>
<evidence type="ECO:0000259" key="9">
    <source>
        <dbReference type="PROSITE" id="PS50110"/>
    </source>
</evidence>
<keyword evidence="5" id="KW-0805">Transcription regulation</keyword>
<dbReference type="InterPro" id="IPR002197">
    <property type="entry name" value="HTH_Fis"/>
</dbReference>
<name>A0AAU8ASY9_9RHOB</name>
<feature type="domain" description="Sigma-54 factor interaction" evidence="8">
    <location>
        <begin position="147"/>
        <end position="374"/>
    </location>
</feature>
<dbReference type="PANTHER" id="PTHR32071:SF57">
    <property type="entry name" value="C4-DICARBOXYLATE TRANSPORT TRANSCRIPTIONAL REGULATORY PROTEIN DCTD"/>
    <property type="match status" value="1"/>
</dbReference>
<dbReference type="GO" id="GO:0000160">
    <property type="term" value="P:phosphorelay signal transduction system"/>
    <property type="evidence" value="ECO:0007669"/>
    <property type="project" value="UniProtKB-KW"/>
</dbReference>
<evidence type="ECO:0000256" key="1">
    <source>
        <dbReference type="ARBA" id="ARBA00022553"/>
    </source>
</evidence>
<keyword evidence="6" id="KW-0804">Transcription</keyword>
<dbReference type="FunFam" id="3.40.50.2300:FF:000018">
    <property type="entry name" value="DNA-binding transcriptional regulator NtrC"/>
    <property type="match status" value="1"/>
</dbReference>
<dbReference type="PROSITE" id="PS50045">
    <property type="entry name" value="SIGMA54_INTERACT_4"/>
    <property type="match status" value="1"/>
</dbReference>
<dbReference type="RefSeq" id="WP_353476670.1">
    <property type="nucleotide sequence ID" value="NZ_CP123389.1"/>
</dbReference>
<reference evidence="10" key="1">
    <citation type="submission" date="2023-02" db="EMBL/GenBank/DDBJ databases">
        <title>Description and genomic characterization of Salipiger bruguierae sp. nov., isolated from the sediment of mangrove plant Bruguiera sexangula.</title>
        <authorList>
            <person name="Long M."/>
        </authorList>
    </citation>
    <scope>NUCLEOTIDE SEQUENCE</scope>
    <source>
        <strain evidence="10">H15</strain>
        <plasmid evidence="10">unnamed4</plasmid>
    </source>
</reference>
<dbReference type="CDD" id="cd00009">
    <property type="entry name" value="AAA"/>
    <property type="match status" value="1"/>
</dbReference>
<sequence length="446" mass="48493">MTDDTPNLVRLVEDDAALLAATAQGLAMAGFTAEPYADPLAALEGLGPDWPGVVLSDVRMPGIDGIELAARIRAIDPELPVILLTGHGDVEMAVQALRDGAYDFMTKPASRATLETTLRRALAARRLVLENRQLRRERDQAVPPDGLIGRSPAIRHMRATAEHIARAGMHALFTGEAGVGKERLARHIHAMSPRRSRPFVAVSCAAIAPERFDADYLGSVGGSGPHLRSYGRIESASRGMLYLNGIEALTPEMQARMLEVIETGTVWPLGASDARPVDLWVIAATRADLASLVAEGRFRADLYYRLSGLTLSLPPLRARREDVPLLFRHFVQRATERNGQRVPALTEVDQAHLDGHDWPGNLRELEQFAEAFCLGLGAAPEGTRGASLSEMISRYEAALLRDALRQEGGNATAAMTRLQVSRKTFYDKLARHGIRSGDFRAPRGGA</sequence>
<feature type="modified residue" description="4-aspartylphosphate" evidence="7">
    <location>
        <position position="57"/>
    </location>
</feature>
<dbReference type="SUPFAM" id="SSF52540">
    <property type="entry name" value="P-loop containing nucleoside triphosphate hydrolases"/>
    <property type="match status" value="1"/>
</dbReference>
<dbReference type="Pfam" id="PF02954">
    <property type="entry name" value="HTH_8"/>
    <property type="match status" value="1"/>
</dbReference>
<proteinExistence type="predicted"/>
<dbReference type="GO" id="GO:0005524">
    <property type="term" value="F:ATP binding"/>
    <property type="evidence" value="ECO:0007669"/>
    <property type="project" value="UniProtKB-KW"/>
</dbReference>
<evidence type="ECO:0000256" key="5">
    <source>
        <dbReference type="ARBA" id="ARBA00023015"/>
    </source>
</evidence>
<dbReference type="PROSITE" id="PS50110">
    <property type="entry name" value="RESPONSE_REGULATORY"/>
    <property type="match status" value="1"/>
</dbReference>
<evidence type="ECO:0000259" key="8">
    <source>
        <dbReference type="PROSITE" id="PS50045"/>
    </source>
</evidence>
<evidence type="ECO:0000256" key="6">
    <source>
        <dbReference type="ARBA" id="ARBA00023163"/>
    </source>
</evidence>
<evidence type="ECO:0000256" key="3">
    <source>
        <dbReference type="ARBA" id="ARBA00022840"/>
    </source>
</evidence>
<evidence type="ECO:0000256" key="2">
    <source>
        <dbReference type="ARBA" id="ARBA00022741"/>
    </source>
</evidence>
<dbReference type="Pfam" id="PF00158">
    <property type="entry name" value="Sigma54_activat"/>
    <property type="match status" value="1"/>
</dbReference>
<dbReference type="InterPro" id="IPR011006">
    <property type="entry name" value="CheY-like_superfamily"/>
</dbReference>
<keyword evidence="2" id="KW-0547">Nucleotide-binding</keyword>
<dbReference type="InterPro" id="IPR027417">
    <property type="entry name" value="P-loop_NTPase"/>
</dbReference>
<organism evidence="10">
    <name type="scientific">Alloyangia sp. H15</name>
    <dbReference type="NCBI Taxonomy" id="3029062"/>
    <lineage>
        <taxon>Bacteria</taxon>
        <taxon>Pseudomonadati</taxon>
        <taxon>Pseudomonadota</taxon>
        <taxon>Alphaproteobacteria</taxon>
        <taxon>Rhodobacterales</taxon>
        <taxon>Roseobacteraceae</taxon>
        <taxon>Alloyangia</taxon>
    </lineage>
</organism>
<dbReference type="PANTHER" id="PTHR32071">
    <property type="entry name" value="TRANSCRIPTIONAL REGULATORY PROTEIN"/>
    <property type="match status" value="1"/>
</dbReference>
<accession>A0AAU8ASY9</accession>
<protein>
    <submittedName>
        <fullName evidence="10">Sigma-54 dependent transcriptional regulator</fullName>
    </submittedName>
</protein>
<dbReference type="Gene3D" id="1.10.8.60">
    <property type="match status" value="1"/>
</dbReference>